<sequence length="58" mass="6782">MHGETPENVEGPLLLALARVRLLHERDHVLTEVRRLPFQRNRAVPAVGHVVRETYRLY</sequence>
<name>A0A9D4EZD3_DREPO</name>
<comment type="caution">
    <text evidence="1">The sequence shown here is derived from an EMBL/GenBank/DDBJ whole genome shotgun (WGS) entry which is preliminary data.</text>
</comment>
<dbReference type="Proteomes" id="UP000828390">
    <property type="component" value="Unassembled WGS sequence"/>
</dbReference>
<keyword evidence="2" id="KW-1185">Reference proteome</keyword>
<dbReference type="EMBL" id="JAIWYP010000008">
    <property type="protein sequence ID" value="KAH3788708.1"/>
    <property type="molecule type" value="Genomic_DNA"/>
</dbReference>
<protein>
    <submittedName>
        <fullName evidence="1">Uncharacterized protein</fullName>
    </submittedName>
</protein>
<evidence type="ECO:0000313" key="2">
    <source>
        <dbReference type="Proteomes" id="UP000828390"/>
    </source>
</evidence>
<proteinExistence type="predicted"/>
<reference evidence="1" key="1">
    <citation type="journal article" date="2019" name="bioRxiv">
        <title>The Genome of the Zebra Mussel, Dreissena polymorpha: A Resource for Invasive Species Research.</title>
        <authorList>
            <person name="McCartney M.A."/>
            <person name="Auch B."/>
            <person name="Kono T."/>
            <person name="Mallez S."/>
            <person name="Zhang Y."/>
            <person name="Obille A."/>
            <person name="Becker A."/>
            <person name="Abrahante J.E."/>
            <person name="Garbe J."/>
            <person name="Badalamenti J.P."/>
            <person name="Herman A."/>
            <person name="Mangelson H."/>
            <person name="Liachko I."/>
            <person name="Sullivan S."/>
            <person name="Sone E.D."/>
            <person name="Koren S."/>
            <person name="Silverstein K.A.T."/>
            <person name="Beckman K.B."/>
            <person name="Gohl D.M."/>
        </authorList>
    </citation>
    <scope>NUCLEOTIDE SEQUENCE</scope>
    <source>
        <strain evidence="1">Duluth1</strain>
        <tissue evidence="1">Whole animal</tissue>
    </source>
</reference>
<reference evidence="1" key="2">
    <citation type="submission" date="2020-11" db="EMBL/GenBank/DDBJ databases">
        <authorList>
            <person name="McCartney M.A."/>
            <person name="Auch B."/>
            <person name="Kono T."/>
            <person name="Mallez S."/>
            <person name="Becker A."/>
            <person name="Gohl D.M."/>
            <person name="Silverstein K.A.T."/>
            <person name="Koren S."/>
            <person name="Bechman K.B."/>
            <person name="Herman A."/>
            <person name="Abrahante J.E."/>
            <person name="Garbe J."/>
        </authorList>
    </citation>
    <scope>NUCLEOTIDE SEQUENCE</scope>
    <source>
        <strain evidence="1">Duluth1</strain>
        <tissue evidence="1">Whole animal</tissue>
    </source>
</reference>
<evidence type="ECO:0000313" key="1">
    <source>
        <dbReference type="EMBL" id="KAH3788708.1"/>
    </source>
</evidence>
<gene>
    <name evidence="1" type="ORF">DPMN_166857</name>
</gene>
<accession>A0A9D4EZD3</accession>
<organism evidence="1 2">
    <name type="scientific">Dreissena polymorpha</name>
    <name type="common">Zebra mussel</name>
    <name type="synonym">Mytilus polymorpha</name>
    <dbReference type="NCBI Taxonomy" id="45954"/>
    <lineage>
        <taxon>Eukaryota</taxon>
        <taxon>Metazoa</taxon>
        <taxon>Spiralia</taxon>
        <taxon>Lophotrochozoa</taxon>
        <taxon>Mollusca</taxon>
        <taxon>Bivalvia</taxon>
        <taxon>Autobranchia</taxon>
        <taxon>Heteroconchia</taxon>
        <taxon>Euheterodonta</taxon>
        <taxon>Imparidentia</taxon>
        <taxon>Neoheterodontei</taxon>
        <taxon>Myida</taxon>
        <taxon>Dreissenoidea</taxon>
        <taxon>Dreissenidae</taxon>
        <taxon>Dreissena</taxon>
    </lineage>
</organism>
<dbReference type="AlphaFoldDB" id="A0A9D4EZD3"/>